<organism evidence="1 2">
    <name type="scientific">Nostocoides veronense</name>
    <dbReference type="NCBI Taxonomy" id="330836"/>
    <lineage>
        <taxon>Bacteria</taxon>
        <taxon>Bacillati</taxon>
        <taxon>Actinomycetota</taxon>
        <taxon>Actinomycetes</taxon>
        <taxon>Micrococcales</taxon>
        <taxon>Intrasporangiaceae</taxon>
        <taxon>Nostocoides</taxon>
    </lineage>
</organism>
<protein>
    <submittedName>
        <fullName evidence="1">Uncharacterized protein</fullName>
    </submittedName>
</protein>
<sequence>MEVVVRLRILVQELGEELKAFHVLDRVAELLDGAGEVEYQDEFGINLIDLSVRDDSSFGIERLDKRLELRRQPLTLSRCRGCGETRGVPVRLPRALAHIRRS</sequence>
<dbReference type="EMBL" id="BAAAPO010000027">
    <property type="protein sequence ID" value="GAA1793957.1"/>
    <property type="molecule type" value="Genomic_DNA"/>
</dbReference>
<dbReference type="Proteomes" id="UP001499938">
    <property type="component" value="Unassembled WGS sequence"/>
</dbReference>
<keyword evidence="2" id="KW-1185">Reference proteome</keyword>
<name>A0ABP4XWA3_9MICO</name>
<accession>A0ABP4XWA3</accession>
<proteinExistence type="predicted"/>
<gene>
    <name evidence="1" type="ORF">GCM10009811_18390</name>
</gene>
<comment type="caution">
    <text evidence="1">The sequence shown here is derived from an EMBL/GenBank/DDBJ whole genome shotgun (WGS) entry which is preliminary data.</text>
</comment>
<evidence type="ECO:0000313" key="2">
    <source>
        <dbReference type="Proteomes" id="UP001499938"/>
    </source>
</evidence>
<evidence type="ECO:0000313" key="1">
    <source>
        <dbReference type="EMBL" id="GAA1793957.1"/>
    </source>
</evidence>
<reference evidence="2" key="1">
    <citation type="journal article" date="2019" name="Int. J. Syst. Evol. Microbiol.">
        <title>The Global Catalogue of Microorganisms (GCM) 10K type strain sequencing project: providing services to taxonomists for standard genome sequencing and annotation.</title>
        <authorList>
            <consortium name="The Broad Institute Genomics Platform"/>
            <consortium name="The Broad Institute Genome Sequencing Center for Infectious Disease"/>
            <person name="Wu L."/>
            <person name="Ma J."/>
        </authorList>
    </citation>
    <scope>NUCLEOTIDE SEQUENCE [LARGE SCALE GENOMIC DNA]</scope>
    <source>
        <strain evidence="2">JCM 15592</strain>
    </source>
</reference>